<dbReference type="NCBIfam" id="NF000648">
    <property type="entry name" value="PRK00026.1"/>
    <property type="match status" value="1"/>
</dbReference>
<comment type="function">
    <text evidence="1 15 17">Specifically methylates guanosine-37 in various tRNAs.</text>
</comment>
<dbReference type="EC" id="2.1.1.228" evidence="5 15"/>
<name>A0A933SCX7_UNCEI</name>
<dbReference type="Proteomes" id="UP000696931">
    <property type="component" value="Unassembled WGS sequence"/>
</dbReference>
<comment type="caution">
    <text evidence="19">The sequence shown here is derived from an EMBL/GenBank/DDBJ whole genome shotgun (WGS) entry which is preliminary data.</text>
</comment>
<evidence type="ECO:0000256" key="11">
    <source>
        <dbReference type="ARBA" id="ARBA00022694"/>
    </source>
</evidence>
<evidence type="ECO:0000256" key="13">
    <source>
        <dbReference type="ARBA" id="ARBA00033392"/>
    </source>
</evidence>
<comment type="subunit">
    <text evidence="4 15 17">Homodimer.</text>
</comment>
<evidence type="ECO:0000256" key="6">
    <source>
        <dbReference type="ARBA" id="ARBA00014679"/>
    </source>
</evidence>
<dbReference type="GO" id="GO:0002939">
    <property type="term" value="P:tRNA N1-guanine methylation"/>
    <property type="evidence" value="ECO:0007669"/>
    <property type="project" value="TreeGrafter"/>
</dbReference>
<accession>A0A933SCX7</accession>
<dbReference type="Gene3D" id="3.40.1280.10">
    <property type="match status" value="1"/>
</dbReference>
<dbReference type="InterPro" id="IPR029026">
    <property type="entry name" value="tRNA_m1G_MTases_N"/>
</dbReference>
<dbReference type="InterPro" id="IPR023148">
    <property type="entry name" value="tRNA_m1G_MeTrfase_C_sf"/>
</dbReference>
<keyword evidence="8 15" id="KW-0489">Methyltransferase</keyword>
<feature type="domain" description="tRNA methyltransferase TRMD/TRM10-type" evidence="18">
    <location>
        <begin position="1"/>
        <end position="229"/>
    </location>
</feature>
<evidence type="ECO:0000256" key="16">
    <source>
        <dbReference type="PIRSR" id="PIRSR000386-1"/>
    </source>
</evidence>
<evidence type="ECO:0000256" key="15">
    <source>
        <dbReference type="HAMAP-Rule" id="MF_00605"/>
    </source>
</evidence>
<comment type="similarity">
    <text evidence="3 15 17">Belongs to the RNA methyltransferase TrmD family.</text>
</comment>
<evidence type="ECO:0000256" key="5">
    <source>
        <dbReference type="ARBA" id="ARBA00012807"/>
    </source>
</evidence>
<dbReference type="PANTHER" id="PTHR46417:SF1">
    <property type="entry name" value="TRNA (GUANINE-N(1)-)-METHYLTRANSFERASE"/>
    <property type="match status" value="1"/>
</dbReference>
<dbReference type="NCBIfam" id="TIGR00088">
    <property type="entry name" value="trmD"/>
    <property type="match status" value="1"/>
</dbReference>
<evidence type="ECO:0000256" key="4">
    <source>
        <dbReference type="ARBA" id="ARBA00011738"/>
    </source>
</evidence>
<evidence type="ECO:0000256" key="14">
    <source>
        <dbReference type="ARBA" id="ARBA00047783"/>
    </source>
</evidence>
<dbReference type="Pfam" id="PF01746">
    <property type="entry name" value="tRNA_m1G_MT"/>
    <property type="match status" value="1"/>
</dbReference>
<evidence type="ECO:0000259" key="18">
    <source>
        <dbReference type="Pfam" id="PF01746"/>
    </source>
</evidence>
<evidence type="ECO:0000256" key="2">
    <source>
        <dbReference type="ARBA" id="ARBA00004496"/>
    </source>
</evidence>
<dbReference type="InterPro" id="IPR016009">
    <property type="entry name" value="tRNA_MeTrfase_TRMD/TRM10"/>
</dbReference>
<dbReference type="GO" id="GO:0052906">
    <property type="term" value="F:tRNA (guanine(37)-N1)-methyltransferase activity"/>
    <property type="evidence" value="ECO:0007669"/>
    <property type="project" value="UniProtKB-UniRule"/>
</dbReference>
<comment type="catalytic activity">
    <reaction evidence="14 15 17">
        <text>guanosine(37) in tRNA + S-adenosyl-L-methionine = N(1)-methylguanosine(37) in tRNA + S-adenosyl-L-homocysteine + H(+)</text>
        <dbReference type="Rhea" id="RHEA:36899"/>
        <dbReference type="Rhea" id="RHEA-COMP:10145"/>
        <dbReference type="Rhea" id="RHEA-COMP:10147"/>
        <dbReference type="ChEBI" id="CHEBI:15378"/>
        <dbReference type="ChEBI" id="CHEBI:57856"/>
        <dbReference type="ChEBI" id="CHEBI:59789"/>
        <dbReference type="ChEBI" id="CHEBI:73542"/>
        <dbReference type="ChEBI" id="CHEBI:74269"/>
        <dbReference type="EC" id="2.1.1.228"/>
    </reaction>
</comment>
<evidence type="ECO:0000256" key="3">
    <source>
        <dbReference type="ARBA" id="ARBA00007630"/>
    </source>
</evidence>
<dbReference type="InterPro" id="IPR029028">
    <property type="entry name" value="Alpha/beta_knot_MTases"/>
</dbReference>
<feature type="binding site" evidence="15 16">
    <location>
        <begin position="137"/>
        <end position="142"/>
    </location>
    <ligand>
        <name>S-adenosyl-L-methionine</name>
        <dbReference type="ChEBI" id="CHEBI:59789"/>
    </ligand>
</feature>
<dbReference type="SUPFAM" id="SSF75217">
    <property type="entry name" value="alpha/beta knot"/>
    <property type="match status" value="1"/>
</dbReference>
<evidence type="ECO:0000256" key="12">
    <source>
        <dbReference type="ARBA" id="ARBA00029736"/>
    </source>
</evidence>
<keyword evidence="11 15" id="KW-0819">tRNA processing</keyword>
<protein>
    <recommendedName>
        <fullName evidence="6 15">tRNA (guanine-N(1)-)-methyltransferase</fullName>
        <ecNumber evidence="5 15">2.1.1.228</ecNumber>
    </recommendedName>
    <alternativeName>
        <fullName evidence="12 15">M1G-methyltransferase</fullName>
    </alternativeName>
    <alternativeName>
        <fullName evidence="13 15">tRNA [GM37] methyltransferase</fullName>
    </alternativeName>
</protein>
<keyword evidence="7 15" id="KW-0963">Cytoplasm</keyword>
<keyword evidence="9 15" id="KW-0808">Transferase</keyword>
<keyword evidence="10 15" id="KW-0949">S-adenosyl-L-methionine</keyword>
<reference evidence="19" key="1">
    <citation type="submission" date="2020-07" db="EMBL/GenBank/DDBJ databases">
        <title>Huge and variable diversity of episymbiotic CPR bacteria and DPANN archaea in groundwater ecosystems.</title>
        <authorList>
            <person name="He C.Y."/>
            <person name="Keren R."/>
            <person name="Whittaker M."/>
            <person name="Farag I.F."/>
            <person name="Doudna J."/>
            <person name="Cate J.H.D."/>
            <person name="Banfield J.F."/>
        </authorList>
    </citation>
    <scope>NUCLEOTIDE SEQUENCE</scope>
    <source>
        <strain evidence="19">NC_groundwater_1813_Pr3_B-0.1um_71_17</strain>
    </source>
</reference>
<dbReference type="EMBL" id="JACRIW010000054">
    <property type="protein sequence ID" value="MBI5169458.1"/>
    <property type="molecule type" value="Genomic_DNA"/>
</dbReference>
<dbReference type="Gene3D" id="1.10.1270.20">
    <property type="entry name" value="tRNA(m1g37)methyltransferase, domain 2"/>
    <property type="match status" value="1"/>
</dbReference>
<dbReference type="PANTHER" id="PTHR46417">
    <property type="entry name" value="TRNA (GUANINE-N(1)-)-METHYLTRANSFERASE"/>
    <property type="match status" value="1"/>
</dbReference>
<evidence type="ECO:0000256" key="1">
    <source>
        <dbReference type="ARBA" id="ARBA00002634"/>
    </source>
</evidence>
<evidence type="ECO:0000256" key="8">
    <source>
        <dbReference type="ARBA" id="ARBA00022603"/>
    </source>
</evidence>
<evidence type="ECO:0000256" key="10">
    <source>
        <dbReference type="ARBA" id="ARBA00022691"/>
    </source>
</evidence>
<evidence type="ECO:0000256" key="9">
    <source>
        <dbReference type="ARBA" id="ARBA00022679"/>
    </source>
</evidence>
<gene>
    <name evidence="15 19" type="primary">trmD</name>
    <name evidence="19" type="ORF">HZA61_08225</name>
</gene>
<dbReference type="CDD" id="cd18080">
    <property type="entry name" value="TrmD-like"/>
    <property type="match status" value="1"/>
</dbReference>
<dbReference type="AlphaFoldDB" id="A0A933SCX7"/>
<organism evidence="19 20">
    <name type="scientific">Eiseniibacteriota bacterium</name>
    <dbReference type="NCBI Taxonomy" id="2212470"/>
    <lineage>
        <taxon>Bacteria</taxon>
        <taxon>Candidatus Eiseniibacteriota</taxon>
    </lineage>
</organism>
<dbReference type="HAMAP" id="MF_00605">
    <property type="entry name" value="TrmD"/>
    <property type="match status" value="1"/>
</dbReference>
<dbReference type="InterPro" id="IPR002649">
    <property type="entry name" value="tRNA_m1G_MeTrfase_TrmD"/>
</dbReference>
<evidence type="ECO:0000313" key="20">
    <source>
        <dbReference type="Proteomes" id="UP000696931"/>
    </source>
</evidence>
<dbReference type="GO" id="GO:0005829">
    <property type="term" value="C:cytosol"/>
    <property type="evidence" value="ECO:0007669"/>
    <property type="project" value="TreeGrafter"/>
</dbReference>
<proteinExistence type="inferred from homology"/>
<sequence>MRLTIVTIFPDYFAGALADGMVRVALDKAKLQVDVVNLRDHTDDPHRTVDDSPFGGGAGMVLKVEPIDRALASVGVGEKGARPPRTRVLLTSPQGRTFTQRTAIEWAILDHVVIVCGRYKGVDERVSEHFIDEEFSIGDFVLSGGEPAALVVMDALARLQPDVVGKFDSVESDSFHSGLLDCAYWTRPAEYKGWPVPEVLTSGHHAKIERARREQALARTFERRPDLLEHADLDGDDRKFLGGLQRAKEAAKRAAASGDGDAGSGSS</sequence>
<evidence type="ECO:0000313" key="19">
    <source>
        <dbReference type="EMBL" id="MBI5169458.1"/>
    </source>
</evidence>
<evidence type="ECO:0000256" key="17">
    <source>
        <dbReference type="RuleBase" id="RU003464"/>
    </source>
</evidence>
<dbReference type="PIRSF" id="PIRSF000386">
    <property type="entry name" value="tRNA_mtase"/>
    <property type="match status" value="1"/>
</dbReference>
<feature type="binding site" evidence="15 16">
    <location>
        <position position="117"/>
    </location>
    <ligand>
        <name>S-adenosyl-L-methionine</name>
        <dbReference type="ChEBI" id="CHEBI:59789"/>
    </ligand>
</feature>
<comment type="subcellular location">
    <subcellularLocation>
        <location evidence="2 15 17">Cytoplasm</location>
    </subcellularLocation>
</comment>
<dbReference type="FunFam" id="3.40.1280.10:FF:000001">
    <property type="entry name" value="tRNA (guanine-N(1)-)-methyltransferase"/>
    <property type="match status" value="1"/>
</dbReference>
<evidence type="ECO:0000256" key="7">
    <source>
        <dbReference type="ARBA" id="ARBA00022490"/>
    </source>
</evidence>